<proteinExistence type="predicted"/>
<sequence length="295" mass="32210">MRLMPFRASANNAVVCQPPRLRIWGKAYEPGSEIPEWDYLTEVTIEGELSIKNDLLLSSTGLARNPGLAVIRAVLRVDCPATGKRFLGISPLNNSDQPVSLKVRVPAGEAAEELEVRYEIVLDAPDGPAPENRAAHQRGSRLYGLNRPYRFRLEGDGSSFPIEAFEFAGGDFPTGSVWVLKFQDEDLAVPYLSAVRLYVNTAHSEGGKLVHGKSDTALSVLKRDVLLQLLLKLAVHDRDDLGVEYQEGSAGAVIGSLCDIFLGQPLRGAVELMRDDPGRVCALLQRTTGFLKAKS</sequence>
<evidence type="ECO:0000313" key="1">
    <source>
        <dbReference type="EMBL" id="ERK52268.1"/>
    </source>
</evidence>
<evidence type="ECO:0000313" key="2">
    <source>
        <dbReference type="Proteomes" id="UP000017052"/>
    </source>
</evidence>
<dbReference type="Proteomes" id="UP000017052">
    <property type="component" value="Unassembled WGS sequence"/>
</dbReference>
<dbReference type="EMBL" id="ACVN02000261">
    <property type="protein sequence ID" value="ERK52268.1"/>
    <property type="molecule type" value="Genomic_DNA"/>
</dbReference>
<accession>U2RFC5</accession>
<dbReference type="AlphaFoldDB" id="U2RFC5"/>
<gene>
    <name evidence="1" type="ORF">HMPREF0682_2058</name>
</gene>
<reference evidence="1" key="1">
    <citation type="submission" date="2013-08" db="EMBL/GenBank/DDBJ databases">
        <authorList>
            <person name="Durkin A.S."/>
            <person name="Haft D.R."/>
            <person name="McCorrison J."/>
            <person name="Torralba M."/>
            <person name="Gillis M."/>
            <person name="Haft D.H."/>
            <person name="Methe B."/>
            <person name="Sutton G."/>
            <person name="Nelson K.E."/>
        </authorList>
    </citation>
    <scope>NUCLEOTIDE SEQUENCE [LARGE SCALE GENOMIC DNA]</scope>
    <source>
        <strain evidence="1">F0233</strain>
    </source>
</reference>
<organism evidence="1 2">
    <name type="scientific">Propionibacterium acidifaciens F0233</name>
    <dbReference type="NCBI Taxonomy" id="553198"/>
    <lineage>
        <taxon>Bacteria</taxon>
        <taxon>Bacillati</taxon>
        <taxon>Actinomycetota</taxon>
        <taxon>Actinomycetes</taxon>
        <taxon>Propionibacteriales</taxon>
        <taxon>Propionibacteriaceae</taxon>
        <taxon>Propionibacterium</taxon>
    </lineage>
</organism>
<protein>
    <submittedName>
        <fullName evidence="1">Uncharacterized protein</fullName>
    </submittedName>
</protein>
<keyword evidence="2" id="KW-1185">Reference proteome</keyword>
<comment type="caution">
    <text evidence="1">The sequence shown here is derived from an EMBL/GenBank/DDBJ whole genome shotgun (WGS) entry which is preliminary data.</text>
</comment>
<name>U2RFC5_9ACTN</name>